<name>A0A0C2MKW6_THEKT</name>
<evidence type="ECO:0000313" key="1">
    <source>
        <dbReference type="EMBL" id="KII62251.1"/>
    </source>
</evidence>
<accession>A0A0C2MKW6</accession>
<keyword evidence="1" id="KW-0378">Hydrolase</keyword>
<dbReference type="Gene3D" id="3.40.50.1820">
    <property type="entry name" value="alpha/beta hydrolase"/>
    <property type="match status" value="1"/>
</dbReference>
<evidence type="ECO:0000313" key="2">
    <source>
        <dbReference type="Proteomes" id="UP000031668"/>
    </source>
</evidence>
<protein>
    <submittedName>
        <fullName evidence="1">Alpha/beta hydrolase domain-containing protein 17C</fullName>
    </submittedName>
</protein>
<organism evidence="1 2">
    <name type="scientific">Thelohanellus kitauei</name>
    <name type="common">Myxosporean</name>
    <dbReference type="NCBI Taxonomy" id="669202"/>
    <lineage>
        <taxon>Eukaryota</taxon>
        <taxon>Metazoa</taxon>
        <taxon>Cnidaria</taxon>
        <taxon>Myxozoa</taxon>
        <taxon>Myxosporea</taxon>
        <taxon>Bivalvulida</taxon>
        <taxon>Platysporina</taxon>
        <taxon>Myxobolidae</taxon>
        <taxon>Thelohanellus</taxon>
    </lineage>
</organism>
<dbReference type="AlphaFoldDB" id="A0A0C2MKW6"/>
<reference evidence="1 2" key="1">
    <citation type="journal article" date="2014" name="Genome Biol. Evol.">
        <title>The genome of the myxosporean Thelohanellus kitauei shows adaptations to nutrient acquisition within its fish host.</title>
        <authorList>
            <person name="Yang Y."/>
            <person name="Xiong J."/>
            <person name="Zhou Z."/>
            <person name="Huo F."/>
            <person name="Miao W."/>
            <person name="Ran C."/>
            <person name="Liu Y."/>
            <person name="Zhang J."/>
            <person name="Feng J."/>
            <person name="Wang M."/>
            <person name="Wang M."/>
            <person name="Wang L."/>
            <person name="Yao B."/>
        </authorList>
    </citation>
    <scope>NUCLEOTIDE SEQUENCE [LARGE SCALE GENOMIC DNA]</scope>
    <source>
        <strain evidence="1">Wuqing</strain>
    </source>
</reference>
<dbReference type="Proteomes" id="UP000031668">
    <property type="component" value="Unassembled WGS sequence"/>
</dbReference>
<dbReference type="EMBL" id="JWZT01005031">
    <property type="protein sequence ID" value="KII62251.1"/>
    <property type="molecule type" value="Genomic_DNA"/>
</dbReference>
<dbReference type="PANTHER" id="PTHR12277:SF81">
    <property type="entry name" value="PROTEIN ABHD13"/>
    <property type="match status" value="1"/>
</dbReference>
<proteinExistence type="predicted"/>
<dbReference type="OMA" id="TGQASEC"/>
<comment type="caution">
    <text evidence="1">The sequence shown here is derived from an EMBL/GenBank/DDBJ whole genome shotgun (WGS) entry which is preliminary data.</text>
</comment>
<dbReference type="SUPFAM" id="SSF53474">
    <property type="entry name" value="alpha/beta-Hydrolases"/>
    <property type="match status" value="1"/>
</dbReference>
<gene>
    <name evidence="1" type="ORF">RF11_10861</name>
</gene>
<dbReference type="PANTHER" id="PTHR12277">
    <property type="entry name" value="ALPHA/BETA HYDROLASE DOMAIN-CONTAINING PROTEIN"/>
    <property type="match status" value="1"/>
</dbReference>
<dbReference type="InterPro" id="IPR029058">
    <property type="entry name" value="AB_hydrolase_fold"/>
</dbReference>
<dbReference type="GO" id="GO:0016787">
    <property type="term" value="F:hydrolase activity"/>
    <property type="evidence" value="ECO:0007669"/>
    <property type="project" value="UniProtKB-KW"/>
</dbReference>
<keyword evidence="2" id="KW-1185">Reference proteome</keyword>
<dbReference type="OrthoDB" id="446723at2759"/>
<sequence>MNFAECVGLFCCPPWLPSIINKLSFKPPENPSYVMSLKSDGRVTFSFTGSENMLEPIPPYIIIRSYLVDCRKDKIAMVHIRTPAEPGYTILYSHGNACDLGHTFGLLITMCQILRCDVVVYDYNGYGSSTGKPNENGMRHNIECVYSYMISNLKIKPENVIVFGQSIGSVAALHLAANQMVAGVILQSALASGFRLVFPGFSRTWCCDPFQNAEVIKKVECPVLIIHGLEDEVIPFSHGFTLFDNAKYRVEPLWLSFAGHDNVEQCSEYFPTLGRFIFSDLQKRKI</sequence>